<dbReference type="InterPro" id="IPR025110">
    <property type="entry name" value="AMP-bd_C"/>
</dbReference>
<accession>A0AAW9RQA0</accession>
<proteinExistence type="predicted"/>
<dbReference type="CDD" id="cd05235">
    <property type="entry name" value="SDR_e1"/>
    <property type="match status" value="1"/>
</dbReference>
<dbReference type="Pfam" id="PF00501">
    <property type="entry name" value="AMP-binding"/>
    <property type="match status" value="1"/>
</dbReference>
<evidence type="ECO:0000256" key="1">
    <source>
        <dbReference type="ARBA" id="ARBA00022450"/>
    </source>
</evidence>
<dbReference type="SUPFAM" id="SSF56801">
    <property type="entry name" value="Acetyl-CoA synthetase-like"/>
    <property type="match status" value="1"/>
</dbReference>
<dbReference type="InterPro" id="IPR013120">
    <property type="entry name" value="FAR_NAD-bd"/>
</dbReference>
<dbReference type="PROSITE" id="PS50075">
    <property type="entry name" value="CARRIER"/>
    <property type="match status" value="1"/>
</dbReference>
<dbReference type="Gene3D" id="3.30.300.30">
    <property type="match status" value="1"/>
</dbReference>
<dbReference type="PANTHER" id="PTHR44845:SF6">
    <property type="entry name" value="BETA-ALANINE-ACTIVATING ENZYME"/>
    <property type="match status" value="1"/>
</dbReference>
<gene>
    <name evidence="4" type="ORF">AAG747_03520</name>
</gene>
<dbReference type="InterPro" id="IPR010080">
    <property type="entry name" value="Thioester_reductase-like_dom"/>
</dbReference>
<dbReference type="CDD" id="cd05930">
    <property type="entry name" value="A_NRPS"/>
    <property type="match status" value="1"/>
</dbReference>
<evidence type="ECO:0000313" key="5">
    <source>
        <dbReference type="Proteomes" id="UP001403385"/>
    </source>
</evidence>
<dbReference type="InterPro" id="IPR010071">
    <property type="entry name" value="AA_adenyl_dom"/>
</dbReference>
<dbReference type="RefSeq" id="WP_346819747.1">
    <property type="nucleotide sequence ID" value="NZ_JBDKWZ010000002.1"/>
</dbReference>
<reference evidence="4 5" key="1">
    <citation type="submission" date="2024-04" db="EMBL/GenBank/DDBJ databases">
        <title>Novel genus in family Flammeovirgaceae.</title>
        <authorList>
            <person name="Nguyen T.H."/>
            <person name="Vuong T.Q."/>
            <person name="Le H."/>
            <person name="Kim S.-G."/>
        </authorList>
    </citation>
    <scope>NUCLEOTIDE SEQUENCE [LARGE SCALE GENOMIC DNA]</scope>
    <source>
        <strain evidence="4 5">JCM 23209</strain>
    </source>
</reference>
<dbReference type="Gene3D" id="3.40.50.720">
    <property type="entry name" value="NAD(P)-binding Rossmann-like Domain"/>
    <property type="match status" value="1"/>
</dbReference>
<dbReference type="SUPFAM" id="SSF51735">
    <property type="entry name" value="NAD(P)-binding Rossmann-fold domains"/>
    <property type="match status" value="1"/>
</dbReference>
<keyword evidence="5" id="KW-1185">Reference proteome</keyword>
<name>A0AAW9RQA0_9BACT</name>
<dbReference type="InterPro" id="IPR045851">
    <property type="entry name" value="AMP-bd_C_sf"/>
</dbReference>
<dbReference type="InterPro" id="IPR036291">
    <property type="entry name" value="NAD(P)-bd_dom_sf"/>
</dbReference>
<dbReference type="Pfam" id="PF13193">
    <property type="entry name" value="AMP-binding_C"/>
    <property type="match status" value="1"/>
</dbReference>
<evidence type="ECO:0000256" key="2">
    <source>
        <dbReference type="ARBA" id="ARBA00022553"/>
    </source>
</evidence>
<dbReference type="NCBIfam" id="TIGR01733">
    <property type="entry name" value="AA-adenyl-dom"/>
    <property type="match status" value="1"/>
</dbReference>
<dbReference type="Gene3D" id="3.40.50.980">
    <property type="match status" value="2"/>
</dbReference>
<sequence length="1256" mass="141563">MKHHNTLSGRVYWKKVLGDSPAPARLLRDYLHPADHKNLNSITFSLSQDVSGQLREMGQHKALSLFTMLLSGLQVVFSKYTDSEELLLYVPALMSDESGKCLPLRSSINWQTSFKDHVLETGEQLINAYTHEYENTKEIPSDIGVLVLQEDLHDLVHVDNAEVSFYFSDKGSRVKGTMYYREGLFKEELLHSLIEQYTYAVSSLIDNRLLPLAEVNLVSSEELEKLKEFNELSCYYPGYDVIASLFEKSVEKYCDQTAIVEKGKSCTYETLNTRANQIAHTLRQTGVQRNEFVGVLMERGVDFITSVVGVVKSGAAFVPLDPAYPAERVNYMLRNSKVSTIVTTAALLKGIETDDLPSLNSVLLLDRNFGADQGKIEVYDQEAIDKMPESNPHVINQSDDIAYMIYTSGSTGKPKGAMVRHNGAINHMYAEFEALNFSEKTRFLQSAPASSDISVWQMLAPLLVGGASVVVGLEVVSNPPELFKVLREERISLFEPVPIVLQGVIEYAEKLDDKSRSLPDLLFAMVTGEEVKVSVVNKWLGLYPTIPVVNAYGPTEAADDVCQAMIEKAMPSHSVRVPIGKPVANMQIHILDKHMKRLPVGFPGEICVSGVGVGAGYWQNDEKTRDVFVQNPYANSSNERQLYKTGDLGRFLPDGNIEFLERIDKQVKIRGFRIELGEIEAVLSGHEGITEVYVVDRELDNNKLLVAYYRGTKEIDNESFKSYLHHKLPQHMVPTVYVRVDRIPLLPNGKVNKEELPLEALQVQKEFVAPTGPVQTKLQEIWQQLLKLERIGVRDNFFDLGGHSFLVIKMINEVKEALGTGVSLPHFLTEPTITHLARLVGETENHEEPGLSLKECILQDIRIENDITSLANFESVLLTGATGILGVNILYELLKSTEAKVYCLVRCKSESHGRERVTGQLKSHQRWEDAFMPRIHIVPGDLEKPRLGLQPEEFESLATTLDVIFHNGAQVNFAYPYHVLKKANVDGTKEILKLAALHGLKPVHFISSLSVFENYHHSAIISEGHQLLLNDKLLNDLGYTQSKWVADKIMIEARQAGFPVNIYRPETISGHSETGIWNTSDFACKSLRNMAIVSAIPNVPIKFNWVPVDYASRSIVHLAKNPKGLNKNYHIISPHYLQMSDIIKWIKPLGFDIKKLSFRKWKSRILSLQGKNEVLDEVTDEIFEAAKNYDPSKTHKFTQQNTIAGLQGTDIYCPPIDKAVVQKYFKYFENEAFLSKDMVFPYEEQGKRKVLDFLFK</sequence>
<protein>
    <submittedName>
        <fullName evidence="4">Amino acid adenylation domain-containing protein</fullName>
    </submittedName>
</protein>
<comment type="caution">
    <text evidence="4">The sequence shown here is derived from an EMBL/GenBank/DDBJ whole genome shotgun (WGS) entry which is preliminary data.</text>
</comment>
<organism evidence="4 5">
    <name type="scientific">Rapidithrix thailandica</name>
    <dbReference type="NCBI Taxonomy" id="413964"/>
    <lineage>
        <taxon>Bacteria</taxon>
        <taxon>Pseudomonadati</taxon>
        <taxon>Bacteroidota</taxon>
        <taxon>Cytophagia</taxon>
        <taxon>Cytophagales</taxon>
        <taxon>Flammeovirgaceae</taxon>
        <taxon>Rapidithrix</taxon>
    </lineage>
</organism>
<dbReference type="PIRSF" id="PIRSF001617">
    <property type="entry name" value="Alpha-AR"/>
    <property type="match status" value="1"/>
</dbReference>
<dbReference type="PANTHER" id="PTHR44845">
    <property type="entry name" value="CARRIER DOMAIN-CONTAINING PROTEIN"/>
    <property type="match status" value="1"/>
</dbReference>
<dbReference type="AlphaFoldDB" id="A0AAW9RQA0"/>
<dbReference type="Gene3D" id="3.30.559.30">
    <property type="entry name" value="Nonribosomal peptide synthetase, condensation domain"/>
    <property type="match status" value="1"/>
</dbReference>
<dbReference type="FunFam" id="3.40.50.980:FF:000001">
    <property type="entry name" value="Non-ribosomal peptide synthetase"/>
    <property type="match status" value="1"/>
</dbReference>
<keyword evidence="2" id="KW-0597">Phosphoprotein</keyword>
<dbReference type="NCBIfam" id="TIGR01746">
    <property type="entry name" value="Thioester-redct"/>
    <property type="match status" value="1"/>
</dbReference>
<evidence type="ECO:0000313" key="4">
    <source>
        <dbReference type="EMBL" id="MEN7546959.1"/>
    </source>
</evidence>
<dbReference type="Proteomes" id="UP001403385">
    <property type="component" value="Unassembled WGS sequence"/>
</dbReference>
<dbReference type="EMBL" id="JBDKWZ010000002">
    <property type="protein sequence ID" value="MEN7546959.1"/>
    <property type="molecule type" value="Genomic_DNA"/>
</dbReference>
<dbReference type="SUPFAM" id="SSF52777">
    <property type="entry name" value="CoA-dependent acyltransferases"/>
    <property type="match status" value="1"/>
</dbReference>
<keyword evidence="1" id="KW-0596">Phosphopantetheine</keyword>
<dbReference type="Pfam" id="PF07993">
    <property type="entry name" value="NAD_binding_4"/>
    <property type="match status" value="1"/>
</dbReference>
<feature type="domain" description="Carrier" evidence="3">
    <location>
        <begin position="769"/>
        <end position="844"/>
    </location>
</feature>
<dbReference type="InterPro" id="IPR020845">
    <property type="entry name" value="AMP-binding_CS"/>
</dbReference>
<dbReference type="Gene3D" id="1.10.1200.10">
    <property type="entry name" value="ACP-like"/>
    <property type="match status" value="1"/>
</dbReference>
<evidence type="ECO:0000259" key="3">
    <source>
        <dbReference type="PROSITE" id="PS50075"/>
    </source>
</evidence>
<dbReference type="InterPro" id="IPR036736">
    <property type="entry name" value="ACP-like_sf"/>
</dbReference>
<dbReference type="InterPro" id="IPR009081">
    <property type="entry name" value="PP-bd_ACP"/>
</dbReference>
<dbReference type="InterPro" id="IPR000873">
    <property type="entry name" value="AMP-dep_synth/lig_dom"/>
</dbReference>
<dbReference type="Gene3D" id="2.30.38.10">
    <property type="entry name" value="Luciferase, Domain 3"/>
    <property type="match status" value="1"/>
</dbReference>
<dbReference type="SUPFAM" id="SSF47336">
    <property type="entry name" value="ACP-like"/>
    <property type="match status" value="1"/>
</dbReference>
<dbReference type="Pfam" id="PF00550">
    <property type="entry name" value="PP-binding"/>
    <property type="match status" value="1"/>
</dbReference>
<dbReference type="PROSITE" id="PS00455">
    <property type="entry name" value="AMP_BINDING"/>
    <property type="match status" value="1"/>
</dbReference>